<evidence type="ECO:0000313" key="2">
    <source>
        <dbReference type="Proteomes" id="UP000254621"/>
    </source>
</evidence>
<dbReference type="AlphaFoldDB" id="A0A380P8A6"/>
<sequence length="33" mass="3786">MVALNTTEVMALIPNRYPILYVDYVDEMVPDEA</sequence>
<dbReference type="EMBL" id="UHIV01000006">
    <property type="protein sequence ID" value="SUP61118.1"/>
    <property type="molecule type" value="Genomic_DNA"/>
</dbReference>
<gene>
    <name evidence="1" type="ORF">NCTC13645_02250</name>
</gene>
<proteinExistence type="predicted"/>
<reference evidence="1 2" key="1">
    <citation type="submission" date="2018-06" db="EMBL/GenBank/DDBJ databases">
        <authorList>
            <consortium name="Pathogen Informatics"/>
            <person name="Doyle S."/>
        </authorList>
    </citation>
    <scope>NUCLEOTIDE SEQUENCE [LARGE SCALE GENOMIC DNA]</scope>
    <source>
        <strain evidence="1 2">NCTC13645</strain>
    </source>
</reference>
<name>A0A380P8A6_WEIVI</name>
<organism evidence="1 2">
    <name type="scientific">Weissella viridescens</name>
    <name type="common">Lactobacillus viridescens</name>
    <dbReference type="NCBI Taxonomy" id="1629"/>
    <lineage>
        <taxon>Bacteria</taxon>
        <taxon>Bacillati</taxon>
        <taxon>Bacillota</taxon>
        <taxon>Bacilli</taxon>
        <taxon>Lactobacillales</taxon>
        <taxon>Lactobacillaceae</taxon>
        <taxon>Weissella</taxon>
    </lineage>
</organism>
<evidence type="ECO:0000313" key="1">
    <source>
        <dbReference type="EMBL" id="SUP61118.1"/>
    </source>
</evidence>
<dbReference type="Proteomes" id="UP000254621">
    <property type="component" value="Unassembled WGS sequence"/>
</dbReference>
<accession>A0A380P8A6</accession>
<protein>
    <submittedName>
        <fullName evidence="1">Uncharacterized protein</fullName>
    </submittedName>
</protein>